<evidence type="ECO:0000313" key="2">
    <source>
        <dbReference type="Proteomes" id="UP000007963"/>
    </source>
</evidence>
<evidence type="ECO:0000313" key="1">
    <source>
        <dbReference type="EMBL" id="EAU35395.1"/>
    </source>
</evidence>
<dbReference type="eggNOG" id="ENOG502RXAF">
    <property type="taxonomic scope" value="Eukaryota"/>
</dbReference>
<dbReference type="EMBL" id="CH476598">
    <property type="protein sequence ID" value="EAU35395.1"/>
    <property type="molecule type" value="Genomic_DNA"/>
</dbReference>
<protein>
    <submittedName>
        <fullName evidence="1">Uncharacterized protein</fullName>
    </submittedName>
</protein>
<dbReference type="AlphaFoldDB" id="Q0CRU1"/>
<dbReference type="VEuPathDB" id="FungiDB:ATEG_03593"/>
<proteinExistence type="predicted"/>
<dbReference type="HOGENOM" id="CLU_702040_0_0_1"/>
<accession>Q0CRU1</accession>
<gene>
    <name evidence="1" type="ORF">ATEG_03593</name>
</gene>
<dbReference type="OrthoDB" id="4851849at2759"/>
<sequence>MATGPNLIIVCAENIALSHLLRSTPAPPSRNEAEFLSALKRRSTLPFDTERKLVGTLAFVAYRKDDVEHIPALCLEEDTVSGCLKVIFAVNKVSYNDGEDAICRIQQGLEHIFAILATVSESSRYEDMGNQIITAVVSMCSSRILSRLRLGVSARNTTKRPFKDTLREALLAVKIVGQNLRNKTLLETVRSFTMRAREAEKLLDSWSQYQVDTRLVGVVEGIYRLQQVGGLADLIHMIPNKDMDPSSRRSLLNIVNKIARYWEVARFLYRTAKKFPSARAMRTAPVRLPKESFSIPVPNEYAPDLRAKIAETAPRGSQQKLLEEICAILKISQQDAINKLEAPFATPTSRVGAKALQRSRGALARNVWITSVHSPGVHLPRSEREYLVYASII</sequence>
<dbReference type="GeneID" id="4318139"/>
<name>Q0CRU1_ASPTN</name>
<organism evidence="1 2">
    <name type="scientific">Aspergillus terreus (strain NIH 2624 / FGSC A1156)</name>
    <dbReference type="NCBI Taxonomy" id="341663"/>
    <lineage>
        <taxon>Eukaryota</taxon>
        <taxon>Fungi</taxon>
        <taxon>Dikarya</taxon>
        <taxon>Ascomycota</taxon>
        <taxon>Pezizomycotina</taxon>
        <taxon>Eurotiomycetes</taxon>
        <taxon>Eurotiomycetidae</taxon>
        <taxon>Eurotiales</taxon>
        <taxon>Aspergillaceae</taxon>
        <taxon>Aspergillus</taxon>
        <taxon>Aspergillus subgen. Circumdati</taxon>
    </lineage>
</organism>
<dbReference type="Proteomes" id="UP000007963">
    <property type="component" value="Unassembled WGS sequence"/>
</dbReference>
<reference evidence="2" key="1">
    <citation type="submission" date="2005-09" db="EMBL/GenBank/DDBJ databases">
        <title>Annotation of the Aspergillus terreus NIH2624 genome.</title>
        <authorList>
            <person name="Birren B.W."/>
            <person name="Lander E.S."/>
            <person name="Galagan J.E."/>
            <person name="Nusbaum C."/>
            <person name="Devon K."/>
            <person name="Henn M."/>
            <person name="Ma L.-J."/>
            <person name="Jaffe D.B."/>
            <person name="Butler J."/>
            <person name="Alvarez P."/>
            <person name="Gnerre S."/>
            <person name="Grabherr M."/>
            <person name="Kleber M."/>
            <person name="Mauceli E.W."/>
            <person name="Brockman W."/>
            <person name="Rounsley S."/>
            <person name="Young S.K."/>
            <person name="LaButti K."/>
            <person name="Pushparaj V."/>
            <person name="DeCaprio D."/>
            <person name="Crawford M."/>
            <person name="Koehrsen M."/>
            <person name="Engels R."/>
            <person name="Montgomery P."/>
            <person name="Pearson M."/>
            <person name="Howarth C."/>
            <person name="Larson L."/>
            <person name="Luoma S."/>
            <person name="White J."/>
            <person name="Alvarado L."/>
            <person name="Kodira C.D."/>
            <person name="Zeng Q."/>
            <person name="Oleary S."/>
            <person name="Yandava C."/>
            <person name="Denning D.W."/>
            <person name="Nierman W.C."/>
            <person name="Milne T."/>
            <person name="Madden K."/>
        </authorList>
    </citation>
    <scope>NUCLEOTIDE SEQUENCE [LARGE SCALE GENOMIC DNA]</scope>
    <source>
        <strain evidence="2">NIH 2624 / FGSC A1156</strain>
    </source>
</reference>
<dbReference type="RefSeq" id="XP_001212771.1">
    <property type="nucleotide sequence ID" value="XM_001212771.1"/>
</dbReference>